<sequence>MTTNSRMASAIHIMSFVAYAGDEGTTSEAIAKSLQTNPVVVRKILKLLEREGLVALRQGRQGGVGLRRPASRITLGQIYKAVESESGVFAMRSQVHEGCVVACAMKRRLGPIFGAANDAVEQALSKTSLAELVRGVR</sequence>
<dbReference type="Gene3D" id="1.10.10.10">
    <property type="entry name" value="Winged helix-like DNA-binding domain superfamily/Winged helix DNA-binding domain"/>
    <property type="match status" value="1"/>
</dbReference>
<protein>
    <submittedName>
        <fullName evidence="1">HTH-type transcriptional regulator YwnA</fullName>
    </submittedName>
</protein>
<dbReference type="SUPFAM" id="SSF46785">
    <property type="entry name" value="Winged helix' DNA-binding domain"/>
    <property type="match status" value="1"/>
</dbReference>
<dbReference type="InterPro" id="IPR036388">
    <property type="entry name" value="WH-like_DNA-bd_sf"/>
</dbReference>
<dbReference type="InterPro" id="IPR036390">
    <property type="entry name" value="WH_DNA-bd_sf"/>
</dbReference>
<gene>
    <name evidence="1" type="primary">ywnA</name>
    <name evidence="1" type="ORF">GCM10007857_72510</name>
</gene>
<comment type="caution">
    <text evidence="1">The sequence shown here is derived from an EMBL/GenBank/DDBJ whole genome shotgun (WGS) entry which is preliminary data.</text>
</comment>
<dbReference type="EMBL" id="BSOW01000035">
    <property type="protein sequence ID" value="GLR90536.1"/>
    <property type="molecule type" value="Genomic_DNA"/>
</dbReference>
<proteinExistence type="predicted"/>
<dbReference type="Pfam" id="PF02082">
    <property type="entry name" value="Rrf2"/>
    <property type="match status" value="1"/>
</dbReference>
<dbReference type="RefSeq" id="WP_284273493.1">
    <property type="nucleotide sequence ID" value="NZ_BSOW01000035.1"/>
</dbReference>
<accession>A0ABQ6B9J7</accession>
<organism evidence="1 2">
    <name type="scientific">Bradyrhizobium iriomotense</name>
    <dbReference type="NCBI Taxonomy" id="441950"/>
    <lineage>
        <taxon>Bacteria</taxon>
        <taxon>Pseudomonadati</taxon>
        <taxon>Pseudomonadota</taxon>
        <taxon>Alphaproteobacteria</taxon>
        <taxon>Hyphomicrobiales</taxon>
        <taxon>Nitrobacteraceae</taxon>
        <taxon>Bradyrhizobium</taxon>
    </lineage>
</organism>
<keyword evidence="2" id="KW-1185">Reference proteome</keyword>
<dbReference type="InterPro" id="IPR000944">
    <property type="entry name" value="Tscrpt_reg_Rrf2"/>
</dbReference>
<reference evidence="2" key="1">
    <citation type="journal article" date="2019" name="Int. J. Syst. Evol. Microbiol.">
        <title>The Global Catalogue of Microorganisms (GCM) 10K type strain sequencing project: providing services to taxonomists for standard genome sequencing and annotation.</title>
        <authorList>
            <consortium name="The Broad Institute Genomics Platform"/>
            <consortium name="The Broad Institute Genome Sequencing Center for Infectious Disease"/>
            <person name="Wu L."/>
            <person name="Ma J."/>
        </authorList>
    </citation>
    <scope>NUCLEOTIDE SEQUENCE [LARGE SCALE GENOMIC DNA]</scope>
    <source>
        <strain evidence="2">NBRC 102520</strain>
    </source>
</reference>
<name>A0ABQ6B9J7_9BRAD</name>
<evidence type="ECO:0000313" key="1">
    <source>
        <dbReference type="EMBL" id="GLR90536.1"/>
    </source>
</evidence>
<evidence type="ECO:0000313" key="2">
    <source>
        <dbReference type="Proteomes" id="UP001156905"/>
    </source>
</evidence>
<dbReference type="Proteomes" id="UP001156905">
    <property type="component" value="Unassembled WGS sequence"/>
</dbReference>
<dbReference type="PANTHER" id="PTHR33221:SF15">
    <property type="entry name" value="HTH-TYPE TRANSCRIPTIONAL REGULATOR YWGB-RELATED"/>
    <property type="match status" value="1"/>
</dbReference>
<dbReference type="PANTHER" id="PTHR33221">
    <property type="entry name" value="WINGED HELIX-TURN-HELIX TRANSCRIPTIONAL REGULATOR, RRF2 FAMILY"/>
    <property type="match status" value="1"/>
</dbReference>
<dbReference type="PROSITE" id="PS51197">
    <property type="entry name" value="HTH_RRF2_2"/>
    <property type="match status" value="1"/>
</dbReference>